<keyword evidence="2 5" id="KW-0521">NADP</keyword>
<feature type="binding site" evidence="5">
    <location>
        <begin position="103"/>
        <end position="106"/>
    </location>
    <ligand>
        <name>NADP(+)</name>
        <dbReference type="ChEBI" id="CHEBI:58349"/>
    </ligand>
</feature>
<dbReference type="CDD" id="cd05239">
    <property type="entry name" value="GDP_FS_SDR_e"/>
    <property type="match status" value="1"/>
</dbReference>
<dbReference type="PANTHER" id="PTHR43238">
    <property type="entry name" value="GDP-L-FUCOSE SYNTHASE"/>
    <property type="match status" value="1"/>
</dbReference>
<proteinExistence type="inferred from homology"/>
<evidence type="ECO:0000259" key="7">
    <source>
        <dbReference type="Pfam" id="PF01370"/>
    </source>
</evidence>
<comment type="catalytic activity">
    <reaction evidence="5">
        <text>GDP-beta-L-fucose + NADP(+) = GDP-4-dehydro-alpha-D-rhamnose + NADPH + H(+)</text>
        <dbReference type="Rhea" id="RHEA:18885"/>
        <dbReference type="ChEBI" id="CHEBI:15378"/>
        <dbReference type="ChEBI" id="CHEBI:57273"/>
        <dbReference type="ChEBI" id="CHEBI:57783"/>
        <dbReference type="ChEBI" id="CHEBI:57964"/>
        <dbReference type="ChEBI" id="CHEBI:58349"/>
        <dbReference type="EC" id="1.1.1.271"/>
    </reaction>
</comment>
<dbReference type="SUPFAM" id="SSF51735">
    <property type="entry name" value="NAD(P)-binding Rossmann-fold domains"/>
    <property type="match status" value="1"/>
</dbReference>
<dbReference type="HAMAP" id="MF_00956">
    <property type="entry name" value="GDP_fucose_synth"/>
    <property type="match status" value="1"/>
</dbReference>
<keyword evidence="9" id="KW-1185">Reference proteome</keyword>
<feature type="domain" description="NAD-dependent epimerase/dehydratase" evidence="7">
    <location>
        <begin position="4"/>
        <end position="225"/>
    </location>
</feature>
<evidence type="ECO:0000313" key="8">
    <source>
        <dbReference type="EMBL" id="BAT57603.1"/>
    </source>
</evidence>
<feature type="site" description="Important for catalytic activity" evidence="5">
    <location>
        <position position="107"/>
    </location>
</feature>
<dbReference type="EC" id="1.1.1.271" evidence="5"/>
<dbReference type="UniPathway" id="UPA00128">
    <property type="reaction ID" value="UER00191"/>
</dbReference>
<feature type="binding site" evidence="5">
    <location>
        <position position="277"/>
    </location>
    <ligand>
        <name>substrate</name>
    </ligand>
</feature>
<gene>
    <name evidence="8" type="primary">fcl_1</name>
    <name evidence="5" type="synonym">fcl</name>
    <name evidence="8" type="ORF">GJW-30_1_00110</name>
</gene>
<accession>A0A0S3PNZ0</accession>
<comment type="similarity">
    <text evidence="1 5">Belongs to the NAD(P)-dependent epimerase/dehydratase family. Fucose synthase subfamily.</text>
</comment>
<comment type="pathway">
    <text evidence="5">Nucleotide-sugar biosynthesis; GDP-L-fucose biosynthesis via de novo pathway; GDP-L-fucose from GDP-alpha-D-mannose: step 2/2.</text>
</comment>
<evidence type="ECO:0000256" key="4">
    <source>
        <dbReference type="ARBA" id="ARBA00023235"/>
    </source>
</evidence>
<comment type="function">
    <text evidence="5">Catalyzes the two-step NADP-dependent conversion of GDP-4-dehydro-6-deoxy-D-mannose to GDP-fucose, involving an epimerase and a reductase reaction.</text>
</comment>
<name>A0A0S3PNZ0_9BRAD</name>
<dbReference type="InterPro" id="IPR036291">
    <property type="entry name" value="NAD(P)-bd_dom_sf"/>
</dbReference>
<feature type="binding site" evidence="5">
    <location>
        <position position="138"/>
    </location>
    <ligand>
        <name>NADP(+)</name>
        <dbReference type="ChEBI" id="CHEBI:58349"/>
    </ligand>
</feature>
<evidence type="ECO:0000256" key="3">
    <source>
        <dbReference type="ARBA" id="ARBA00023002"/>
    </source>
</evidence>
<dbReference type="AlphaFoldDB" id="A0A0S3PNZ0"/>
<reference evidence="8 9" key="1">
    <citation type="submission" date="2015-08" db="EMBL/GenBank/DDBJ databases">
        <title>Investigation of the bacterial diversity of lava forest soil.</title>
        <authorList>
            <person name="Lee J.S."/>
        </authorList>
    </citation>
    <scope>NUCLEOTIDE SEQUENCE [LARGE SCALE GENOMIC DNA]</scope>
    <source>
        <strain evidence="8 9">GJW-30</strain>
    </source>
</reference>
<feature type="binding site" evidence="5">
    <location>
        <position position="207"/>
    </location>
    <ligand>
        <name>substrate</name>
    </ligand>
</feature>
<evidence type="ECO:0000256" key="2">
    <source>
        <dbReference type="ARBA" id="ARBA00022857"/>
    </source>
</evidence>
<evidence type="ECO:0000313" key="9">
    <source>
        <dbReference type="Proteomes" id="UP000236884"/>
    </source>
</evidence>
<dbReference type="EMBL" id="AP014946">
    <property type="protein sequence ID" value="BAT57603.1"/>
    <property type="molecule type" value="Genomic_DNA"/>
</dbReference>
<keyword evidence="5" id="KW-0511">Multifunctional enzyme</keyword>
<dbReference type="Pfam" id="PF01370">
    <property type="entry name" value="Epimerase"/>
    <property type="match status" value="1"/>
</dbReference>
<feature type="active site" description="Proton donor/acceptor" evidence="5">
    <location>
        <position position="134"/>
    </location>
</feature>
<dbReference type="RefSeq" id="WP_096350465.1">
    <property type="nucleotide sequence ID" value="NZ_AP014946.1"/>
</dbReference>
<feature type="binding site" evidence="5">
    <location>
        <begin position="8"/>
        <end position="14"/>
    </location>
    <ligand>
        <name>NADP(+)</name>
        <dbReference type="ChEBI" id="CHEBI:58349"/>
    </ligand>
</feature>
<protein>
    <recommendedName>
        <fullName evidence="5">GDP-L-fucose synthase</fullName>
        <ecNumber evidence="5">1.1.1.271</ecNumber>
    </recommendedName>
    <alternativeName>
        <fullName evidence="5">GDP-4-keto-6-deoxy-D-mannose-3,5-epimerase-4-reductase</fullName>
    </alternativeName>
</protein>
<sequence length="341" mass="37499">MIKVFVAGHRGLVGTATTQALASSGKYEIVTRARAELDLSDRVATRDFFMSARPDFVVMSAARVGGILANSNFPVEFLHENLAIQLSVFEAAHASGVKRMIFLGSSCIYPRDCAQPIKEEYLLTGPLEATNRPYALAKIAGVEACWAFNRQHQTAYLAVMPTNLYGPGDNYHPDHSHVLPALIRRFHEARMSSVDAVTVWGTGNPRREFMYSADMGNAIAFLLDLPLKQFAKLTAPDAAPLLNVGLGHDITIHELAHLVSDTVGFKGKIIFDDTKPDGTPRKMLDVRRLHNLGWTAKTDLRTGLHHAYNDFLNRYPTSPSQSVAPQMTSDKRAKQDAVIGA</sequence>
<feature type="binding site" evidence="5">
    <location>
        <position position="185"/>
    </location>
    <ligand>
        <name>substrate</name>
    </ligand>
</feature>
<dbReference type="GO" id="GO:0050577">
    <property type="term" value="F:GDP-L-fucose synthase activity"/>
    <property type="evidence" value="ECO:0007669"/>
    <property type="project" value="UniProtKB-UniRule"/>
</dbReference>
<feature type="binding site" evidence="5">
    <location>
        <position position="200"/>
    </location>
    <ligand>
        <name>substrate</name>
    </ligand>
</feature>
<evidence type="ECO:0000256" key="1">
    <source>
        <dbReference type="ARBA" id="ARBA00005959"/>
    </source>
</evidence>
<dbReference type="KEGG" id="vgo:GJW-30_1_00110"/>
<dbReference type="InterPro" id="IPR001509">
    <property type="entry name" value="Epimerase_deHydtase"/>
</dbReference>
<organism evidence="8 9">
    <name type="scientific">Variibacter gotjawalensis</name>
    <dbReference type="NCBI Taxonomy" id="1333996"/>
    <lineage>
        <taxon>Bacteria</taxon>
        <taxon>Pseudomonadati</taxon>
        <taxon>Pseudomonadota</taxon>
        <taxon>Alphaproteobacteria</taxon>
        <taxon>Hyphomicrobiales</taxon>
        <taxon>Nitrobacteraceae</taxon>
        <taxon>Variibacter</taxon>
    </lineage>
</organism>
<dbReference type="GO" id="GO:0042351">
    <property type="term" value="P:'de novo' GDP-L-fucose biosynthetic process"/>
    <property type="evidence" value="ECO:0007669"/>
    <property type="project" value="UniProtKB-UniRule"/>
</dbReference>
<dbReference type="OrthoDB" id="9811425at2"/>
<dbReference type="GO" id="GO:0016853">
    <property type="term" value="F:isomerase activity"/>
    <property type="evidence" value="ECO:0007669"/>
    <property type="project" value="UniProtKB-KW"/>
</dbReference>
<dbReference type="Gene3D" id="3.90.25.10">
    <property type="entry name" value="UDP-galactose 4-epimerase, domain 1"/>
    <property type="match status" value="1"/>
</dbReference>
<dbReference type="PANTHER" id="PTHR43238:SF1">
    <property type="entry name" value="GDP-L-FUCOSE SYNTHASE"/>
    <property type="match status" value="1"/>
</dbReference>
<keyword evidence="4 5" id="KW-0413">Isomerase</keyword>
<evidence type="ECO:0000256" key="6">
    <source>
        <dbReference type="SAM" id="MobiDB-lite"/>
    </source>
</evidence>
<feature type="binding site" evidence="5">
    <location>
        <begin position="161"/>
        <end position="164"/>
    </location>
    <ligand>
        <name>NADP(+)</name>
        <dbReference type="ChEBI" id="CHEBI:58349"/>
    </ligand>
</feature>
<dbReference type="Gene3D" id="3.40.50.720">
    <property type="entry name" value="NAD(P)-binding Rossmann-like Domain"/>
    <property type="match status" value="1"/>
</dbReference>
<feature type="site" description="Important for catalytic activity" evidence="5">
    <location>
        <position position="105"/>
    </location>
</feature>
<dbReference type="InterPro" id="IPR028614">
    <property type="entry name" value="GDP_fucose/colitose_synth"/>
</dbReference>
<feature type="binding site" evidence="5">
    <location>
        <position position="177"/>
    </location>
    <ligand>
        <name>NADP(+)</name>
        <dbReference type="ChEBI" id="CHEBI:58349"/>
    </ligand>
</feature>
<feature type="region of interest" description="Disordered" evidence="6">
    <location>
        <begin position="318"/>
        <end position="341"/>
    </location>
</feature>
<dbReference type="GO" id="GO:0070401">
    <property type="term" value="F:NADP+ binding"/>
    <property type="evidence" value="ECO:0007669"/>
    <property type="project" value="UniProtKB-UniRule"/>
</dbReference>
<dbReference type="Proteomes" id="UP000236884">
    <property type="component" value="Chromosome"/>
</dbReference>
<keyword evidence="3 5" id="KW-0560">Oxidoreductase</keyword>
<evidence type="ECO:0000256" key="5">
    <source>
        <dbReference type="HAMAP-Rule" id="MF_00956"/>
    </source>
</evidence>
<feature type="compositionally biased region" description="Polar residues" evidence="6">
    <location>
        <begin position="318"/>
        <end position="328"/>
    </location>
</feature>